<reference evidence="1 2" key="1">
    <citation type="journal article" date="2010" name="Science">
        <title>Genomic comparison of the ants Camponotus floridanus and Harpegnathos saltator.</title>
        <authorList>
            <person name="Bonasio R."/>
            <person name="Zhang G."/>
            <person name="Ye C."/>
            <person name="Mutti N.S."/>
            <person name="Fang X."/>
            <person name="Qin N."/>
            <person name="Donahue G."/>
            <person name="Yang P."/>
            <person name="Li Q."/>
            <person name="Li C."/>
            <person name="Zhang P."/>
            <person name="Huang Z."/>
            <person name="Berger S.L."/>
            <person name="Reinberg D."/>
            <person name="Wang J."/>
            <person name="Liebig J."/>
        </authorList>
    </citation>
    <scope>NUCLEOTIDE SEQUENCE [LARGE SCALE GENOMIC DNA]</scope>
    <source>
        <strain evidence="1 2">R22 G/1</strain>
    </source>
</reference>
<accession>E2BMG0</accession>
<evidence type="ECO:0000313" key="2">
    <source>
        <dbReference type="Proteomes" id="UP000008237"/>
    </source>
</evidence>
<feature type="non-terminal residue" evidence="1">
    <location>
        <position position="1"/>
    </location>
</feature>
<feature type="non-terminal residue" evidence="1">
    <location>
        <position position="93"/>
    </location>
</feature>
<protein>
    <submittedName>
        <fullName evidence="1">Uncharacterized protein</fullName>
    </submittedName>
</protein>
<dbReference type="InParanoid" id="E2BMG0"/>
<sequence length="93" mass="10943">HSTQLKEEYSNLKLVLEKINYSAHKWQICGDIKILGMILGQQSGFIKTPYYLCLWDSRDRAKHYTRHKWPKRISFELSQNNIIAGPLVDPKKI</sequence>
<keyword evidence="2" id="KW-1185">Reference proteome</keyword>
<gene>
    <name evidence="1" type="ORF">EAI_10361</name>
</gene>
<dbReference type="OrthoDB" id="7549893at2759"/>
<dbReference type="OMA" id="KWPKRIS"/>
<proteinExistence type="predicted"/>
<dbReference type="PANTHER" id="PTHR46114">
    <property type="entry name" value="APPLE DOMAIN-CONTAINING PROTEIN"/>
    <property type="match status" value="1"/>
</dbReference>
<name>E2BMG0_HARSA</name>
<dbReference type="EMBL" id="GL449215">
    <property type="protein sequence ID" value="EFN83122.1"/>
    <property type="molecule type" value="Genomic_DNA"/>
</dbReference>
<dbReference type="AlphaFoldDB" id="E2BMG0"/>
<dbReference type="Proteomes" id="UP000008237">
    <property type="component" value="Unassembled WGS sequence"/>
</dbReference>
<dbReference type="PANTHER" id="PTHR46114:SF1">
    <property type="entry name" value="ZAD DOMAIN-CONTAINING PROTEIN"/>
    <property type="match status" value="1"/>
</dbReference>
<evidence type="ECO:0000313" key="1">
    <source>
        <dbReference type="EMBL" id="EFN83122.1"/>
    </source>
</evidence>
<organism evidence="2">
    <name type="scientific">Harpegnathos saltator</name>
    <name type="common">Jerdon's jumping ant</name>
    <dbReference type="NCBI Taxonomy" id="610380"/>
    <lineage>
        <taxon>Eukaryota</taxon>
        <taxon>Metazoa</taxon>
        <taxon>Ecdysozoa</taxon>
        <taxon>Arthropoda</taxon>
        <taxon>Hexapoda</taxon>
        <taxon>Insecta</taxon>
        <taxon>Pterygota</taxon>
        <taxon>Neoptera</taxon>
        <taxon>Endopterygota</taxon>
        <taxon>Hymenoptera</taxon>
        <taxon>Apocrita</taxon>
        <taxon>Aculeata</taxon>
        <taxon>Formicoidea</taxon>
        <taxon>Formicidae</taxon>
        <taxon>Ponerinae</taxon>
        <taxon>Ponerini</taxon>
        <taxon>Harpegnathos</taxon>
    </lineage>
</organism>